<comment type="subcellular location">
    <subcellularLocation>
        <location evidence="2">Membrane</location>
    </subcellularLocation>
</comment>
<feature type="domain" description="FAD-binding FR-type" evidence="9">
    <location>
        <begin position="47"/>
        <end position="159"/>
    </location>
</feature>
<evidence type="ECO:0000256" key="8">
    <source>
        <dbReference type="PIRSR" id="PIRSR601834-1"/>
    </source>
</evidence>
<dbReference type="PROSITE" id="PS51384">
    <property type="entry name" value="FAD_FR"/>
    <property type="match status" value="1"/>
</dbReference>
<reference evidence="10 11" key="1">
    <citation type="submission" date="2019-07" db="EMBL/GenBank/DDBJ databases">
        <title>Finished genome of Venturia effusa.</title>
        <authorList>
            <person name="Young C.A."/>
            <person name="Cox M.P."/>
            <person name="Ganley A.R.D."/>
            <person name="David W.J."/>
        </authorList>
    </citation>
    <scope>NUCLEOTIDE SEQUENCE [LARGE SCALE GENOMIC DNA]</scope>
    <source>
        <strain evidence="11">albino</strain>
    </source>
</reference>
<comment type="cofactor">
    <cofactor evidence="1 8">
        <name>FAD</name>
        <dbReference type="ChEBI" id="CHEBI:57692"/>
    </cofactor>
</comment>
<feature type="binding site" evidence="8">
    <location>
        <position position="135"/>
    </location>
    <ligand>
        <name>FAD</name>
        <dbReference type="ChEBI" id="CHEBI:57692"/>
    </ligand>
</feature>
<evidence type="ECO:0000256" key="1">
    <source>
        <dbReference type="ARBA" id="ARBA00001974"/>
    </source>
</evidence>
<dbReference type="OrthoDB" id="432685at2759"/>
<evidence type="ECO:0000256" key="6">
    <source>
        <dbReference type="ARBA" id="ARBA00023002"/>
    </source>
</evidence>
<evidence type="ECO:0000259" key="9">
    <source>
        <dbReference type="PROSITE" id="PS51384"/>
    </source>
</evidence>
<evidence type="ECO:0000256" key="2">
    <source>
        <dbReference type="ARBA" id="ARBA00004370"/>
    </source>
</evidence>
<dbReference type="SUPFAM" id="SSF63380">
    <property type="entry name" value="Riboflavin synthase domain-like"/>
    <property type="match status" value="1"/>
</dbReference>
<accession>A0A517LM58</accession>
<dbReference type="GO" id="GO:0016491">
    <property type="term" value="F:oxidoreductase activity"/>
    <property type="evidence" value="ECO:0007669"/>
    <property type="project" value="UniProtKB-KW"/>
</dbReference>
<organism evidence="10 11">
    <name type="scientific">Venturia effusa</name>
    <dbReference type="NCBI Taxonomy" id="50376"/>
    <lineage>
        <taxon>Eukaryota</taxon>
        <taxon>Fungi</taxon>
        <taxon>Dikarya</taxon>
        <taxon>Ascomycota</taxon>
        <taxon>Pezizomycotina</taxon>
        <taxon>Dothideomycetes</taxon>
        <taxon>Pleosporomycetidae</taxon>
        <taxon>Venturiales</taxon>
        <taxon>Venturiaceae</taxon>
        <taxon>Venturia</taxon>
    </lineage>
</organism>
<evidence type="ECO:0000256" key="7">
    <source>
        <dbReference type="ARBA" id="ARBA00023136"/>
    </source>
</evidence>
<dbReference type="InterPro" id="IPR039261">
    <property type="entry name" value="FNR_nucleotide-bd"/>
</dbReference>
<dbReference type="PANTHER" id="PTHR19370:SF189">
    <property type="entry name" value="CYTOCHROME C MITOCHONDRIAL IMPORT FACTOR CYC2"/>
    <property type="match status" value="1"/>
</dbReference>
<dbReference type="GO" id="GO:0016020">
    <property type="term" value="C:membrane"/>
    <property type="evidence" value="ECO:0007669"/>
    <property type="project" value="UniProtKB-SubCell"/>
</dbReference>
<evidence type="ECO:0000256" key="4">
    <source>
        <dbReference type="ARBA" id="ARBA00022630"/>
    </source>
</evidence>
<dbReference type="EMBL" id="CP042200">
    <property type="protein sequence ID" value="QDS76701.1"/>
    <property type="molecule type" value="Genomic_DNA"/>
</dbReference>
<dbReference type="GO" id="GO:0005739">
    <property type="term" value="C:mitochondrion"/>
    <property type="evidence" value="ECO:0007669"/>
    <property type="project" value="TreeGrafter"/>
</dbReference>
<dbReference type="CDD" id="cd06183">
    <property type="entry name" value="cyt_b5_reduct_like"/>
    <property type="match status" value="1"/>
</dbReference>
<dbReference type="Pfam" id="PF00970">
    <property type="entry name" value="FAD_binding_6"/>
    <property type="match status" value="1"/>
</dbReference>
<comment type="similarity">
    <text evidence="3">Belongs to the flavoprotein pyridine nucleotide cytochrome reductase family.</text>
</comment>
<dbReference type="SUPFAM" id="SSF52343">
    <property type="entry name" value="Ferredoxin reductase-like, C-terminal NADP-linked domain"/>
    <property type="match status" value="1"/>
</dbReference>
<feature type="binding site" evidence="8">
    <location>
        <position position="104"/>
    </location>
    <ligand>
        <name>FAD</name>
        <dbReference type="ChEBI" id="CHEBI:57692"/>
    </ligand>
</feature>
<dbReference type="Gene3D" id="3.40.50.80">
    <property type="entry name" value="Nucleotide-binding domain of ferredoxin-NADP reductase (FNR) module"/>
    <property type="match status" value="1"/>
</dbReference>
<evidence type="ECO:0000256" key="5">
    <source>
        <dbReference type="ARBA" id="ARBA00022827"/>
    </source>
</evidence>
<gene>
    <name evidence="10" type="ORF">FKW77_000780</name>
</gene>
<dbReference type="STRING" id="50376.A0A517LM58"/>
<dbReference type="InterPro" id="IPR017938">
    <property type="entry name" value="Riboflavin_synthase-like_b-brl"/>
</dbReference>
<evidence type="ECO:0000313" key="11">
    <source>
        <dbReference type="Proteomes" id="UP000316270"/>
    </source>
</evidence>
<dbReference type="AlphaFoldDB" id="A0A517LM58"/>
<keyword evidence="11" id="KW-1185">Reference proteome</keyword>
<keyword evidence="5 8" id="KW-0274">FAD</keyword>
<dbReference type="Gene3D" id="2.40.30.10">
    <property type="entry name" value="Translation factors"/>
    <property type="match status" value="1"/>
</dbReference>
<sequence>MSFLRIPQVLLRPVPGFLILFGSGTAGGYAYTSYAKSDQESGALNQHDFSPYTLVSKKPVSSTSSIFTLRPRYTDADSRSLLQQACKKGIWSVQVKQPQLQIARSYTPLPSTSGEAELQDQLRVLIRREESGEVSNYLHKLPEETTVHLRGPFLELEIPENATEVLFLAGGTGIAPALQVANLLGERKDTKVHILWANRRREDCVGGKSDMHHLPPSGPLSGFRGMFGSQQITSASPATSQAVYEASVVQEIDKLKSRGRPGSLIVDYFVDEEGSFIREKDVQQHVRHLAKEDHDVASQTRPSEKYILVSGPDGFIKHLAGEKVWVGGREAQGPLGGVLSKMDLPGWRIIKL</sequence>
<evidence type="ECO:0000256" key="3">
    <source>
        <dbReference type="ARBA" id="ARBA00006105"/>
    </source>
</evidence>
<dbReference type="PANTHER" id="PTHR19370">
    <property type="entry name" value="NADH-CYTOCHROME B5 REDUCTASE"/>
    <property type="match status" value="1"/>
</dbReference>
<dbReference type="InterPro" id="IPR008333">
    <property type="entry name" value="Cbr1-like_FAD-bd_dom"/>
</dbReference>
<keyword evidence="4 8" id="KW-0285">Flavoprotein</keyword>
<feature type="binding site" evidence="8">
    <location>
        <position position="106"/>
    </location>
    <ligand>
        <name>FAD</name>
        <dbReference type="ChEBI" id="CHEBI:57692"/>
    </ligand>
</feature>
<dbReference type="InterPro" id="IPR001433">
    <property type="entry name" value="OxRdtase_FAD/NAD-bd"/>
</dbReference>
<keyword evidence="6" id="KW-0560">Oxidoreductase</keyword>
<dbReference type="Pfam" id="PF00175">
    <property type="entry name" value="NAD_binding_1"/>
    <property type="match status" value="1"/>
</dbReference>
<evidence type="ECO:0000313" key="10">
    <source>
        <dbReference type="EMBL" id="QDS76701.1"/>
    </source>
</evidence>
<feature type="binding site" evidence="8">
    <location>
        <position position="125"/>
    </location>
    <ligand>
        <name>FAD</name>
        <dbReference type="ChEBI" id="CHEBI:57692"/>
    </ligand>
</feature>
<dbReference type="InterPro" id="IPR001834">
    <property type="entry name" value="CBR-like"/>
</dbReference>
<protein>
    <recommendedName>
        <fullName evidence="9">FAD-binding FR-type domain-containing protein</fullName>
    </recommendedName>
</protein>
<dbReference type="Proteomes" id="UP000316270">
    <property type="component" value="Chromosome 16"/>
</dbReference>
<proteinExistence type="inferred from homology"/>
<feature type="binding site" evidence="8">
    <location>
        <position position="134"/>
    </location>
    <ligand>
        <name>FAD</name>
        <dbReference type="ChEBI" id="CHEBI:57692"/>
    </ligand>
</feature>
<keyword evidence="7" id="KW-0472">Membrane</keyword>
<dbReference type="InterPro" id="IPR017927">
    <property type="entry name" value="FAD-bd_FR_type"/>
</dbReference>
<name>A0A517LM58_9PEZI</name>